<evidence type="ECO:0000313" key="9">
    <source>
        <dbReference type="EMBL" id="TMP80590.1"/>
    </source>
</evidence>
<comment type="caution">
    <text evidence="9">The sequence shown here is derived from an EMBL/GenBank/DDBJ whole genome shotgun (WGS) entry which is preliminary data.</text>
</comment>
<sequence>MIGHYLLTAVRAAKRQRFIYGLNVLNLTIGFSAIFLIALYMNYELSYDKQWSGGAEIYRVEVENNQQQTVTPFFNAQLASELNKITHVDNVYKLAPMKDWFWFDDQLQIEEQKYKLNNVVAASQNITEIFPVNVIQGDLSSALSSPNSIALSQKQALRLFGQTDVIGKKLNRATSTLSVKAVFEDLPEQTHLYFDAIVPLDAQYLGYVKSYHEDAYIYLKVDDVRSVTSIETAISALINAQRDKSLARVSARLKALTRIHLEGTSQGELKAGGSLRAILICVAVSILLFAVVGINFFNMALASLNKRGREIGVRKAMGVTRMQLLMQFAVEFGLLVSMTILISLGVCEQLLSWFSEWVGRSINIKDGGLVLIPLSVSLISLGALFGAISGVRILQKPTSFLLSGSLESGAHAAKVKYLLVGFQIACAISLIIAALTINKQLQFISALPFGYQTEQRIYIPQIERTALQKDSALINRLNTLSSVEKATFVDNDLTKEVPIRMSLSWMDKGINQSDIRFSGVGYDGAEVLGLKLIAGRDFSSKYQSDWYHSTANNTHQASVIVTMGLAKRMGFVKANSALGFTFTNQDGGRHNVFKIVGVVEDVKVGSLRETPEPVLFVCGLSWMGKLAIQIKLAQSANAASVDSIEQIIAQHFQIEAIPSQSLSENYLHTYQHDAFTGQVIYLFSALAVVLCCLGVFSLAAYGVRARQKEISVRKVLGATRLQLVALITNVYLKLTLLSAVVAIPITYFVVTDWLAGFNERITQTGWLYTVAVLSVALITWATVASLAFKAASTRPSLILRYE</sequence>
<evidence type="ECO:0000256" key="5">
    <source>
        <dbReference type="ARBA" id="ARBA00023136"/>
    </source>
</evidence>
<keyword evidence="3 6" id="KW-0812">Transmembrane</keyword>
<comment type="subcellular location">
    <subcellularLocation>
        <location evidence="1">Cell membrane</location>
        <topology evidence="1">Multi-pass membrane protein</topology>
    </subcellularLocation>
</comment>
<feature type="transmembrane region" description="Helical" evidence="6">
    <location>
        <begin position="324"/>
        <end position="351"/>
    </location>
</feature>
<dbReference type="AlphaFoldDB" id="A0A5S3YUJ1"/>
<keyword evidence="4 6" id="KW-1133">Transmembrane helix</keyword>
<dbReference type="PANTHER" id="PTHR30572:SF18">
    <property type="entry name" value="ABC-TYPE MACROLIDE FAMILY EXPORT SYSTEM PERMEASE COMPONENT 2"/>
    <property type="match status" value="1"/>
</dbReference>
<dbReference type="RefSeq" id="WP_138567657.1">
    <property type="nucleotide sequence ID" value="NZ_PNCM01000021.1"/>
</dbReference>
<keyword evidence="2" id="KW-1003">Cell membrane</keyword>
<evidence type="ECO:0000256" key="6">
    <source>
        <dbReference type="SAM" id="Phobius"/>
    </source>
</evidence>
<dbReference type="InterPro" id="IPR025857">
    <property type="entry name" value="MacB_PCD"/>
</dbReference>
<dbReference type="OrthoDB" id="6717714at2"/>
<feature type="transmembrane region" description="Helical" evidence="6">
    <location>
        <begin position="277"/>
        <end position="304"/>
    </location>
</feature>
<dbReference type="Pfam" id="PF02687">
    <property type="entry name" value="FtsX"/>
    <property type="match status" value="2"/>
</dbReference>
<name>A0A5S3YUJ1_9GAMM</name>
<reference evidence="10" key="2">
    <citation type="submission" date="2019-06" db="EMBL/GenBank/DDBJ databases">
        <title>Co-occurence of chitin degradation, pigmentation and bioactivity in marine Pseudoalteromonas.</title>
        <authorList>
            <person name="Sonnenschein E.C."/>
            <person name="Bech P.K."/>
        </authorList>
    </citation>
    <scope>NUCLEOTIDE SEQUENCE [LARGE SCALE GENOMIC DNA]</scope>
    <source>
        <strain evidence="10">S1189</strain>
    </source>
</reference>
<gene>
    <name evidence="9" type="ORF">CWB73_11195</name>
</gene>
<accession>A0A5S3YUJ1</accession>
<feature type="transmembrane region" description="Helical" evidence="6">
    <location>
        <begin position="415"/>
        <end position="437"/>
    </location>
</feature>
<feature type="transmembrane region" description="Helical" evidence="6">
    <location>
        <begin position="723"/>
        <end position="745"/>
    </location>
</feature>
<dbReference type="InterPro" id="IPR050250">
    <property type="entry name" value="Macrolide_Exporter_MacB"/>
</dbReference>
<evidence type="ECO:0000256" key="1">
    <source>
        <dbReference type="ARBA" id="ARBA00004651"/>
    </source>
</evidence>
<proteinExistence type="predicted"/>
<dbReference type="InterPro" id="IPR003838">
    <property type="entry name" value="ABC3_permease_C"/>
</dbReference>
<feature type="transmembrane region" description="Helical" evidence="6">
    <location>
        <begin position="679"/>
        <end position="703"/>
    </location>
</feature>
<dbReference type="EMBL" id="PNCM01000021">
    <property type="protein sequence ID" value="TMP80590.1"/>
    <property type="molecule type" value="Genomic_DNA"/>
</dbReference>
<feature type="domain" description="MacB-like periplasmic core" evidence="8">
    <location>
        <begin position="22"/>
        <end position="236"/>
    </location>
</feature>
<dbReference type="PANTHER" id="PTHR30572">
    <property type="entry name" value="MEMBRANE COMPONENT OF TRANSPORTER-RELATED"/>
    <property type="match status" value="1"/>
</dbReference>
<dbReference type="GO" id="GO:0022857">
    <property type="term" value="F:transmembrane transporter activity"/>
    <property type="evidence" value="ECO:0007669"/>
    <property type="project" value="TreeGrafter"/>
</dbReference>
<evidence type="ECO:0000259" key="8">
    <source>
        <dbReference type="Pfam" id="PF12704"/>
    </source>
</evidence>
<feature type="transmembrane region" description="Helical" evidence="6">
    <location>
        <begin position="765"/>
        <end position="788"/>
    </location>
</feature>
<evidence type="ECO:0000256" key="2">
    <source>
        <dbReference type="ARBA" id="ARBA00022475"/>
    </source>
</evidence>
<evidence type="ECO:0000313" key="10">
    <source>
        <dbReference type="Proteomes" id="UP000307362"/>
    </source>
</evidence>
<keyword evidence="5 6" id="KW-0472">Membrane</keyword>
<feature type="domain" description="ABC3 transporter permease C-terminal" evidence="7">
    <location>
        <begin position="682"/>
        <end position="793"/>
    </location>
</feature>
<evidence type="ECO:0000259" key="7">
    <source>
        <dbReference type="Pfam" id="PF02687"/>
    </source>
</evidence>
<feature type="domain" description="ABC3 transporter permease C-terminal" evidence="7">
    <location>
        <begin position="283"/>
        <end position="391"/>
    </location>
</feature>
<feature type="transmembrane region" description="Helical" evidence="6">
    <location>
        <begin position="20"/>
        <end position="41"/>
    </location>
</feature>
<dbReference type="Proteomes" id="UP000307362">
    <property type="component" value="Unassembled WGS sequence"/>
</dbReference>
<dbReference type="GO" id="GO:0005886">
    <property type="term" value="C:plasma membrane"/>
    <property type="evidence" value="ECO:0007669"/>
    <property type="project" value="UniProtKB-SubCell"/>
</dbReference>
<feature type="transmembrane region" description="Helical" evidence="6">
    <location>
        <begin position="371"/>
        <end position="394"/>
    </location>
</feature>
<evidence type="ECO:0000256" key="3">
    <source>
        <dbReference type="ARBA" id="ARBA00022692"/>
    </source>
</evidence>
<reference evidence="9 10" key="1">
    <citation type="submission" date="2017-12" db="EMBL/GenBank/DDBJ databases">
        <authorList>
            <person name="Paulsen S."/>
            <person name="Gram L.K."/>
        </authorList>
    </citation>
    <scope>NUCLEOTIDE SEQUENCE [LARGE SCALE GENOMIC DNA]</scope>
    <source>
        <strain evidence="9 10">S1189</strain>
    </source>
</reference>
<evidence type="ECO:0000256" key="4">
    <source>
        <dbReference type="ARBA" id="ARBA00022989"/>
    </source>
</evidence>
<organism evidence="9 10">
    <name type="scientific">Pseudoalteromonas phenolica</name>
    <dbReference type="NCBI Taxonomy" id="161398"/>
    <lineage>
        <taxon>Bacteria</taxon>
        <taxon>Pseudomonadati</taxon>
        <taxon>Pseudomonadota</taxon>
        <taxon>Gammaproteobacteria</taxon>
        <taxon>Alteromonadales</taxon>
        <taxon>Pseudoalteromonadaceae</taxon>
        <taxon>Pseudoalteromonas</taxon>
    </lineage>
</organism>
<protein>
    <submittedName>
        <fullName evidence="9">Uncharacterized protein</fullName>
    </submittedName>
</protein>
<dbReference type="Pfam" id="PF12704">
    <property type="entry name" value="MacB_PCD"/>
    <property type="match status" value="1"/>
</dbReference>